<organism evidence="1 2">
    <name type="scientific">Candidatus Liptonbacteria bacterium RIFCSPLOWO2_01_FULL_53_13</name>
    <dbReference type="NCBI Taxonomy" id="1798651"/>
    <lineage>
        <taxon>Bacteria</taxon>
        <taxon>Candidatus Liptoniibacteriota</taxon>
    </lineage>
</organism>
<dbReference type="Proteomes" id="UP000178348">
    <property type="component" value="Unassembled WGS sequence"/>
</dbReference>
<evidence type="ECO:0000313" key="1">
    <source>
        <dbReference type="EMBL" id="OGZ02566.1"/>
    </source>
</evidence>
<sequence length="59" mass="6531">MAASAVLMFVLLCRNLFGGVDRIGIFISVLIGMPSVSLEHHPNVRDYKDTDKNWPKVSA</sequence>
<dbReference type="AlphaFoldDB" id="A0A1G2CMD5"/>
<dbReference type="EMBL" id="MHLB01000008">
    <property type="protein sequence ID" value="OGZ02566.1"/>
    <property type="molecule type" value="Genomic_DNA"/>
</dbReference>
<reference evidence="1 2" key="1">
    <citation type="journal article" date="2016" name="Nat. Commun.">
        <title>Thousands of microbial genomes shed light on interconnected biogeochemical processes in an aquifer system.</title>
        <authorList>
            <person name="Anantharaman K."/>
            <person name="Brown C.T."/>
            <person name="Hug L.A."/>
            <person name="Sharon I."/>
            <person name="Castelle C.J."/>
            <person name="Probst A.J."/>
            <person name="Thomas B.C."/>
            <person name="Singh A."/>
            <person name="Wilkins M.J."/>
            <person name="Karaoz U."/>
            <person name="Brodie E.L."/>
            <person name="Williams K.H."/>
            <person name="Hubbard S.S."/>
            <person name="Banfield J.F."/>
        </authorList>
    </citation>
    <scope>NUCLEOTIDE SEQUENCE [LARGE SCALE GENOMIC DNA]</scope>
</reference>
<accession>A0A1G2CMD5</accession>
<evidence type="ECO:0000313" key="2">
    <source>
        <dbReference type="Proteomes" id="UP000178348"/>
    </source>
</evidence>
<proteinExistence type="predicted"/>
<gene>
    <name evidence="1" type="ORF">A2946_01205</name>
</gene>
<name>A0A1G2CMD5_9BACT</name>
<protein>
    <submittedName>
        <fullName evidence="1">Uncharacterized protein</fullName>
    </submittedName>
</protein>
<comment type="caution">
    <text evidence="1">The sequence shown here is derived from an EMBL/GenBank/DDBJ whole genome shotgun (WGS) entry which is preliminary data.</text>
</comment>